<evidence type="ECO:0000256" key="1">
    <source>
        <dbReference type="SAM" id="SignalP"/>
    </source>
</evidence>
<protein>
    <recommendedName>
        <fullName evidence="4">Cupredoxin</fullName>
    </recommendedName>
</protein>
<name>A0ABR4DA59_9PEZI</name>
<gene>
    <name evidence="2" type="ORF">VTJ83DRAFT_4492</name>
</gene>
<dbReference type="RefSeq" id="XP_070865942.1">
    <property type="nucleotide sequence ID" value="XM_071010987.1"/>
</dbReference>
<keyword evidence="3" id="KW-1185">Reference proteome</keyword>
<dbReference type="InterPro" id="IPR052953">
    <property type="entry name" value="Ser-rich/MCO-related"/>
</dbReference>
<dbReference type="Proteomes" id="UP001600064">
    <property type="component" value="Unassembled WGS sequence"/>
</dbReference>
<dbReference type="PANTHER" id="PTHR34883:SF20">
    <property type="entry name" value="PHYTOCYANIN DOMAIN-CONTAINING PROTEIN"/>
    <property type="match status" value="1"/>
</dbReference>
<accession>A0ABR4DA59</accession>
<dbReference type="Gene3D" id="2.60.40.420">
    <property type="entry name" value="Cupredoxins - blue copper proteins"/>
    <property type="match status" value="1"/>
</dbReference>
<keyword evidence="1" id="KW-0732">Signal</keyword>
<evidence type="ECO:0000313" key="2">
    <source>
        <dbReference type="EMBL" id="KAL2267215.1"/>
    </source>
</evidence>
<feature type="signal peptide" evidence="1">
    <location>
        <begin position="1"/>
        <end position="17"/>
    </location>
</feature>
<dbReference type="InterPro" id="IPR008972">
    <property type="entry name" value="Cupredoxin"/>
</dbReference>
<comment type="caution">
    <text evidence="2">The sequence shown here is derived from an EMBL/GenBank/DDBJ whole genome shotgun (WGS) entry which is preliminary data.</text>
</comment>
<organism evidence="2 3">
    <name type="scientific">Remersonia thermophila</name>
    <dbReference type="NCBI Taxonomy" id="72144"/>
    <lineage>
        <taxon>Eukaryota</taxon>
        <taxon>Fungi</taxon>
        <taxon>Dikarya</taxon>
        <taxon>Ascomycota</taxon>
        <taxon>Pezizomycotina</taxon>
        <taxon>Sordariomycetes</taxon>
        <taxon>Sordariomycetidae</taxon>
        <taxon>Sordariales</taxon>
        <taxon>Sordariales incertae sedis</taxon>
        <taxon>Remersonia</taxon>
    </lineage>
</organism>
<evidence type="ECO:0000313" key="3">
    <source>
        <dbReference type="Proteomes" id="UP001600064"/>
    </source>
</evidence>
<dbReference type="GeneID" id="98125631"/>
<dbReference type="SUPFAM" id="SSF49503">
    <property type="entry name" value="Cupredoxins"/>
    <property type="match status" value="1"/>
</dbReference>
<feature type="chain" id="PRO_5046893564" description="Cupredoxin" evidence="1">
    <location>
        <begin position="18"/>
        <end position="277"/>
    </location>
</feature>
<evidence type="ECO:0008006" key="4">
    <source>
        <dbReference type="Google" id="ProtNLM"/>
    </source>
</evidence>
<sequence length="277" mass="28024">MHFLLLLLASAAGLSAAATIPVAVGQNGLRFTPDIIHAAVGDVIEFRFYPRNHSVVAGDFSHPCRPAAHGGFWSGFFPTPEATINDNVFRVTVAHPFPIPIYCSQNNGQHCANGMVAVINPVGPGVRALDVYKAAARHAGNATSPDGPPFGGVIAPREKPSVTVTRTTHGGGGGGGGSFTHSGSFSTGGSFSTTHTTVSFSTTVIKTSTITSTRTNTSTVPGISTHTATKTTVVVTPTATRTATGGGGAVVTAAAPRERVAAPVAGLVGVAVAALFV</sequence>
<dbReference type="CDD" id="cd00920">
    <property type="entry name" value="Cupredoxin"/>
    <property type="match status" value="1"/>
</dbReference>
<reference evidence="2 3" key="1">
    <citation type="journal article" date="2024" name="Commun. Biol.">
        <title>Comparative genomic analysis of thermophilic fungi reveals convergent evolutionary adaptations and gene losses.</title>
        <authorList>
            <person name="Steindorff A.S."/>
            <person name="Aguilar-Pontes M.V."/>
            <person name="Robinson A.J."/>
            <person name="Andreopoulos B."/>
            <person name="LaButti K."/>
            <person name="Kuo A."/>
            <person name="Mondo S."/>
            <person name="Riley R."/>
            <person name="Otillar R."/>
            <person name="Haridas S."/>
            <person name="Lipzen A."/>
            <person name="Grimwood J."/>
            <person name="Schmutz J."/>
            <person name="Clum A."/>
            <person name="Reid I.D."/>
            <person name="Moisan M.C."/>
            <person name="Butler G."/>
            <person name="Nguyen T.T.M."/>
            <person name="Dewar K."/>
            <person name="Conant G."/>
            <person name="Drula E."/>
            <person name="Henrissat B."/>
            <person name="Hansel C."/>
            <person name="Singer S."/>
            <person name="Hutchinson M.I."/>
            <person name="de Vries R.P."/>
            <person name="Natvig D.O."/>
            <person name="Powell A.J."/>
            <person name="Tsang A."/>
            <person name="Grigoriev I.V."/>
        </authorList>
    </citation>
    <scope>NUCLEOTIDE SEQUENCE [LARGE SCALE GENOMIC DNA]</scope>
    <source>
        <strain evidence="2 3">ATCC 22073</strain>
    </source>
</reference>
<dbReference type="EMBL" id="JAZGUE010000004">
    <property type="protein sequence ID" value="KAL2267215.1"/>
    <property type="molecule type" value="Genomic_DNA"/>
</dbReference>
<proteinExistence type="predicted"/>
<dbReference type="PANTHER" id="PTHR34883">
    <property type="entry name" value="SERINE-RICH PROTEIN, PUTATIVE-RELATED-RELATED"/>
    <property type="match status" value="1"/>
</dbReference>